<name>A0A7D4AWW9_9BACT</name>
<evidence type="ECO:0000259" key="1">
    <source>
        <dbReference type="Pfam" id="PF09359"/>
    </source>
</evidence>
<protein>
    <submittedName>
        <fullName evidence="2">Polyphosphate polymerase domain-containing protein</fullName>
    </submittedName>
</protein>
<evidence type="ECO:0000313" key="2">
    <source>
        <dbReference type="EMBL" id="QKG79734.1"/>
    </source>
</evidence>
<dbReference type="InterPro" id="IPR018966">
    <property type="entry name" value="VTC_domain"/>
</dbReference>
<dbReference type="Proteomes" id="UP000500961">
    <property type="component" value="Chromosome"/>
</dbReference>
<dbReference type="Pfam" id="PF09359">
    <property type="entry name" value="VTC"/>
    <property type="match status" value="1"/>
</dbReference>
<dbReference type="CDD" id="cd07750">
    <property type="entry name" value="PolyPPase_VTC_like"/>
    <property type="match status" value="1"/>
</dbReference>
<feature type="domain" description="VTC" evidence="1">
    <location>
        <begin position="31"/>
        <end position="234"/>
    </location>
</feature>
<gene>
    <name evidence="2" type="ORF">FHG85_05485</name>
</gene>
<evidence type="ECO:0000313" key="3">
    <source>
        <dbReference type="Proteomes" id="UP000500961"/>
    </source>
</evidence>
<keyword evidence="3" id="KW-1185">Reference proteome</keyword>
<dbReference type="Gene3D" id="3.20.100.30">
    <property type="entry name" value="VTC, catalytic tunnel domain"/>
    <property type="match status" value="1"/>
</dbReference>
<dbReference type="KEGG" id="ttz:FHG85_05485"/>
<accession>A0A7D4AWW9</accession>
<dbReference type="AlphaFoldDB" id="A0A7D4AWW9"/>
<dbReference type="EMBL" id="CP041345">
    <property type="protein sequence ID" value="QKG79734.1"/>
    <property type="molecule type" value="Genomic_DNA"/>
</dbReference>
<proteinExistence type="predicted"/>
<organism evidence="2 3">
    <name type="scientific">Tenuifilum thalassicum</name>
    <dbReference type="NCBI Taxonomy" id="2590900"/>
    <lineage>
        <taxon>Bacteria</taxon>
        <taxon>Pseudomonadati</taxon>
        <taxon>Bacteroidota</taxon>
        <taxon>Bacteroidia</taxon>
        <taxon>Bacteroidales</taxon>
        <taxon>Tenuifilaceae</taxon>
        <taxon>Tenuifilum</taxon>
    </lineage>
</organism>
<dbReference type="InterPro" id="IPR042267">
    <property type="entry name" value="VTC_sf"/>
</dbReference>
<reference evidence="2 3" key="1">
    <citation type="submission" date="2019-07" db="EMBL/GenBank/DDBJ databases">
        <title>Thalassofilum flectens gen. nov., sp. nov., a novel moderate thermophilic anaerobe from a shallow sea hot spring in Kunashir Island (Russia), representing a new family in the order Bacteroidales, and proposal of Thalassofilacea fam. nov.</title>
        <authorList>
            <person name="Kochetkova T.V."/>
            <person name="Podosokorskaya O.A."/>
            <person name="Novikov A."/>
            <person name="Elcheninov A.G."/>
            <person name="Toshchakov S.V."/>
            <person name="Kublanov I.V."/>
        </authorList>
    </citation>
    <scope>NUCLEOTIDE SEQUENCE [LARGE SCALE GENOMIC DNA]</scope>
    <source>
        <strain evidence="2 3">38-H</strain>
    </source>
</reference>
<dbReference type="RefSeq" id="WP_173073781.1">
    <property type="nucleotide sequence ID" value="NZ_CP041345.1"/>
</dbReference>
<dbReference type="GO" id="GO:0006799">
    <property type="term" value="P:polyphosphate biosynthetic process"/>
    <property type="evidence" value="ECO:0007669"/>
    <property type="project" value="UniProtKB-ARBA"/>
</dbReference>
<sequence>MINSLSDITLAESGLKSINICTTGQVQFLKRVDSKFIISAKWAQDKLIEHIKNNYYIVENNSILFPLYTSIYYDTEKLDMYLQHHNNRPKRYKVRTREYHASGDFFLEVKFRNHAGETLKKRIQPNAEDITENILSNFIDNNTPYRFKTLQKVLETRFNRITLVSMLFNERVTLDFNISLKDIQNQKSILLNDICIVESKRDKYNKTSVIMDFLKQAGYRKRGFSKYAIGCALLNQHVKTNNFKPTINHLNKIRNENNVVLT</sequence>